<organism evidence="4 5">
    <name type="scientific">Acropora cervicornis</name>
    <name type="common">Staghorn coral</name>
    <dbReference type="NCBI Taxonomy" id="6130"/>
    <lineage>
        <taxon>Eukaryota</taxon>
        <taxon>Metazoa</taxon>
        <taxon>Cnidaria</taxon>
        <taxon>Anthozoa</taxon>
        <taxon>Hexacorallia</taxon>
        <taxon>Scleractinia</taxon>
        <taxon>Astrocoeniina</taxon>
        <taxon>Acroporidae</taxon>
        <taxon>Acropora</taxon>
    </lineage>
</organism>
<protein>
    <recommendedName>
        <fullName evidence="1">Craniofacial development protein 1</fullName>
    </recommendedName>
    <alternativeName>
        <fullName evidence="2">Bucentaur</fullName>
    </alternativeName>
</protein>
<comment type="caution">
    <text evidence="4">The sequence shown here is derived from an EMBL/GenBank/DDBJ whole genome shotgun (WGS) entry which is preliminary data.</text>
</comment>
<evidence type="ECO:0000256" key="2">
    <source>
        <dbReference type="ARBA" id="ARBA00030244"/>
    </source>
</evidence>
<dbReference type="PANTHER" id="PTHR48407">
    <property type="entry name" value="CRANIOFACIAL DEVELOPMENT PROTEIN 1"/>
    <property type="match status" value="1"/>
</dbReference>
<dbReference type="PROSITE" id="PS51279">
    <property type="entry name" value="BCNT_C"/>
    <property type="match status" value="1"/>
</dbReference>
<sequence length="109" mass="12734">MSITRTYDFAGEAIRVTKTVDLGSEEAKNVKRDEGVKKNETTSLLKPVGISGWEKSKLDWETFKDQEGIEDELRNFNKDGYLEKQAFLQRADERQFEIEKDMRKGTRRK</sequence>
<dbReference type="InterPro" id="IPR027124">
    <property type="entry name" value="Swc5/CFDP1/2"/>
</dbReference>
<dbReference type="PANTHER" id="PTHR48407:SF1">
    <property type="entry name" value="CRANIOFACIAL DEVELOPMENT PROTEIN 1"/>
    <property type="match status" value="1"/>
</dbReference>
<dbReference type="GO" id="GO:0000812">
    <property type="term" value="C:Swr1 complex"/>
    <property type="evidence" value="ECO:0007669"/>
    <property type="project" value="TreeGrafter"/>
</dbReference>
<accession>A0AAD9V4D6</accession>
<reference evidence="4" key="2">
    <citation type="journal article" date="2023" name="Science">
        <title>Genomic signatures of disease resistance in endangered staghorn corals.</title>
        <authorList>
            <person name="Vollmer S.V."/>
            <person name="Selwyn J.D."/>
            <person name="Despard B.A."/>
            <person name="Roesel C.L."/>
        </authorList>
    </citation>
    <scope>NUCLEOTIDE SEQUENCE</scope>
    <source>
        <strain evidence="4">K2</strain>
    </source>
</reference>
<dbReference type="AlphaFoldDB" id="A0AAD9V4D6"/>
<keyword evidence="5" id="KW-1185">Reference proteome</keyword>
<name>A0AAD9V4D6_ACRCE</name>
<evidence type="ECO:0000313" key="5">
    <source>
        <dbReference type="Proteomes" id="UP001249851"/>
    </source>
</evidence>
<dbReference type="EMBL" id="JARQWQ010000035">
    <property type="protein sequence ID" value="KAK2560806.1"/>
    <property type="molecule type" value="Genomic_DNA"/>
</dbReference>
<feature type="domain" description="BCNT-C" evidence="3">
    <location>
        <begin position="30"/>
        <end position="109"/>
    </location>
</feature>
<dbReference type="Proteomes" id="UP001249851">
    <property type="component" value="Unassembled WGS sequence"/>
</dbReference>
<reference evidence="4" key="1">
    <citation type="journal article" date="2023" name="G3 (Bethesda)">
        <title>Whole genome assembly and annotation of the endangered Caribbean coral Acropora cervicornis.</title>
        <authorList>
            <person name="Selwyn J.D."/>
            <person name="Vollmer S.V."/>
        </authorList>
    </citation>
    <scope>NUCLEOTIDE SEQUENCE</scope>
    <source>
        <strain evidence="4">K2</strain>
    </source>
</reference>
<dbReference type="InterPro" id="IPR011421">
    <property type="entry name" value="BCNT-C"/>
</dbReference>
<evidence type="ECO:0000259" key="3">
    <source>
        <dbReference type="PROSITE" id="PS51279"/>
    </source>
</evidence>
<gene>
    <name evidence="4" type="ORF">P5673_016609</name>
</gene>
<dbReference type="Pfam" id="PF07572">
    <property type="entry name" value="BCNT"/>
    <property type="match status" value="1"/>
</dbReference>
<proteinExistence type="predicted"/>
<evidence type="ECO:0000313" key="4">
    <source>
        <dbReference type="EMBL" id="KAK2560806.1"/>
    </source>
</evidence>
<evidence type="ECO:0000256" key="1">
    <source>
        <dbReference type="ARBA" id="ARBA00019033"/>
    </source>
</evidence>